<dbReference type="Proteomes" id="UP000185003">
    <property type="component" value="Unassembled WGS sequence"/>
</dbReference>
<evidence type="ECO:0000259" key="6">
    <source>
        <dbReference type="PROSITE" id="PS51007"/>
    </source>
</evidence>
<organism evidence="7 8">
    <name type="scientific">Chitinophaga niabensis</name>
    <dbReference type="NCBI Taxonomy" id="536979"/>
    <lineage>
        <taxon>Bacteria</taxon>
        <taxon>Pseudomonadati</taxon>
        <taxon>Bacteroidota</taxon>
        <taxon>Chitinophagia</taxon>
        <taxon>Chitinophagales</taxon>
        <taxon>Chitinophagaceae</taxon>
        <taxon>Chitinophaga</taxon>
    </lineage>
</organism>
<dbReference type="InterPro" id="IPR011989">
    <property type="entry name" value="ARM-like"/>
</dbReference>
<accession>A0A1N6IXW2</accession>
<keyword evidence="8" id="KW-1185">Reference proteome</keyword>
<evidence type="ECO:0000313" key="8">
    <source>
        <dbReference type="Proteomes" id="UP000185003"/>
    </source>
</evidence>
<evidence type="ECO:0000256" key="5">
    <source>
        <dbReference type="SAM" id="SignalP"/>
    </source>
</evidence>
<evidence type="ECO:0000256" key="2">
    <source>
        <dbReference type="ARBA" id="ARBA00022723"/>
    </source>
</evidence>
<dbReference type="Gene3D" id="1.25.10.10">
    <property type="entry name" value="Leucine-rich Repeat Variant"/>
    <property type="match status" value="1"/>
</dbReference>
<gene>
    <name evidence="7" type="ORF">SAMN04488055_3441</name>
</gene>
<evidence type="ECO:0000256" key="1">
    <source>
        <dbReference type="ARBA" id="ARBA00022617"/>
    </source>
</evidence>
<feature type="domain" description="Cytochrome c" evidence="6">
    <location>
        <begin position="612"/>
        <end position="705"/>
    </location>
</feature>
<dbReference type="PANTHER" id="PTHR33546">
    <property type="entry name" value="LARGE, MULTIFUNCTIONAL SECRETED PROTEIN-RELATED"/>
    <property type="match status" value="1"/>
</dbReference>
<dbReference type="Pfam" id="PF23500">
    <property type="entry name" value="DUF7133"/>
    <property type="match status" value="1"/>
</dbReference>
<dbReference type="InterPro" id="IPR036909">
    <property type="entry name" value="Cyt_c-like_dom_sf"/>
</dbReference>
<evidence type="ECO:0000313" key="7">
    <source>
        <dbReference type="EMBL" id="SIO36817.1"/>
    </source>
</evidence>
<dbReference type="Gene3D" id="1.10.760.10">
    <property type="entry name" value="Cytochrome c-like domain"/>
    <property type="match status" value="1"/>
</dbReference>
<dbReference type="InterPro" id="IPR055557">
    <property type="entry name" value="DUF7133"/>
</dbReference>
<dbReference type="InterPro" id="IPR011041">
    <property type="entry name" value="Quinoprot_gluc/sorb_DH_b-prop"/>
</dbReference>
<evidence type="ECO:0000256" key="4">
    <source>
        <dbReference type="PROSITE-ProRule" id="PRU00433"/>
    </source>
</evidence>
<dbReference type="GO" id="GO:0009055">
    <property type="term" value="F:electron transfer activity"/>
    <property type="evidence" value="ECO:0007669"/>
    <property type="project" value="InterPro"/>
</dbReference>
<protein>
    <submittedName>
        <fullName evidence="7">Cytochrome c, mono-and diheme variants</fullName>
    </submittedName>
</protein>
<keyword evidence="3 4" id="KW-0408">Iron</keyword>
<dbReference type="AlphaFoldDB" id="A0A1N6IXW2"/>
<name>A0A1N6IXW2_9BACT</name>
<dbReference type="GO" id="GO:0020037">
    <property type="term" value="F:heme binding"/>
    <property type="evidence" value="ECO:0007669"/>
    <property type="project" value="InterPro"/>
</dbReference>
<dbReference type="SUPFAM" id="SSF50952">
    <property type="entry name" value="Soluble quinoprotein glucose dehydrogenase"/>
    <property type="match status" value="1"/>
</dbReference>
<dbReference type="GO" id="GO:0046872">
    <property type="term" value="F:metal ion binding"/>
    <property type="evidence" value="ECO:0007669"/>
    <property type="project" value="UniProtKB-KW"/>
</dbReference>
<dbReference type="RefSeq" id="WP_074240684.1">
    <property type="nucleotide sequence ID" value="NZ_FSRA01000002.1"/>
</dbReference>
<dbReference type="SUPFAM" id="SSF46626">
    <property type="entry name" value="Cytochrome c"/>
    <property type="match status" value="1"/>
</dbReference>
<dbReference type="InterPro" id="IPR009056">
    <property type="entry name" value="Cyt_c-like_dom"/>
</dbReference>
<dbReference type="Gene3D" id="2.120.10.30">
    <property type="entry name" value="TolB, C-terminal domain"/>
    <property type="match status" value="1"/>
</dbReference>
<evidence type="ECO:0000256" key="3">
    <source>
        <dbReference type="ARBA" id="ARBA00023004"/>
    </source>
</evidence>
<dbReference type="InterPro" id="IPR016024">
    <property type="entry name" value="ARM-type_fold"/>
</dbReference>
<dbReference type="InterPro" id="IPR011042">
    <property type="entry name" value="6-blade_b-propeller_TolB-like"/>
</dbReference>
<proteinExistence type="predicted"/>
<dbReference type="PANTHER" id="PTHR33546:SF1">
    <property type="entry name" value="LARGE, MULTIFUNCTIONAL SECRETED PROTEIN"/>
    <property type="match status" value="1"/>
</dbReference>
<reference evidence="8" key="1">
    <citation type="submission" date="2016-11" db="EMBL/GenBank/DDBJ databases">
        <authorList>
            <person name="Varghese N."/>
            <person name="Submissions S."/>
        </authorList>
    </citation>
    <scope>NUCLEOTIDE SEQUENCE [LARGE SCALE GENOMIC DNA]</scope>
    <source>
        <strain evidence="8">DSM 24787</strain>
    </source>
</reference>
<feature type="signal peptide" evidence="5">
    <location>
        <begin position="1"/>
        <end position="20"/>
    </location>
</feature>
<dbReference type="PROSITE" id="PS51007">
    <property type="entry name" value="CYTC"/>
    <property type="match status" value="1"/>
</dbReference>
<feature type="chain" id="PRO_5012319984" evidence="5">
    <location>
        <begin position="21"/>
        <end position="741"/>
    </location>
</feature>
<dbReference type="STRING" id="536979.SAMN04488055_3441"/>
<sequence length="741" mass="82095">MRKYGAWVFLVAALSLFAWKCKVSQQAQIVQRDGSGKIVVNPHPNPAYLSVKESMESIQLPPGYKLQLVASEPMIKEPVAIAWDGNARMYVAEMRTYMQDINGTGENEPVCRISLLEDTNGDGAMDKSSVFIDNLVLPRMMLCIGHKLLVNETFTYDIYSYEDTNGDGVADRKEPVYKNPRADTRNLEHQKSGLVWNMDNWIYVSCDPVRYRYTKGKLVADTLTNSPGGQWGLANDDYGRMYFSSAGAEIPALGFQINPAYGLYNPKDQYDQEFLAVWPIIVTPDVQGGMNRLRPDTTLNHFTAGCGQSVFRGDALPADLKGDLIICEPVGRLIRRAKVSTSEGKVTLRNAYEKEEFMASYDMNFRPVNSTTGPDGCLYIVDMHRGIIQEATWTKEGSFLRPRILQKGLEKNIGRGRIYRLVHDGYKPGPKPRLLDKPASALLTYLDHPNGWWRENAQKEIIVSGDQSVVPALRQMAVSKTNSHLARIHALWTLEGLAAIDKPTLFAAMDDNDPQVRKAAVWISESLLKQNDEQVLDKLAELKSDTSSLVQVQLALTIGQSKMEGARYVEGRLKAYSQYPGVLDGVSNSLEVAKNTKLFGGRLANMPAAHRNLILNGANIYKQLCSTCHGPDGKGLSVGDAAAAAPPFVGSKRVDGDKVAMILIMMNGLSGPVDGKNYPDVMAPFGATNNDEWVASVLSYIRYNYGKSKTPVVDVESVKQVRAKTSARNTFWTIAELENIK</sequence>
<dbReference type="SUPFAM" id="SSF48371">
    <property type="entry name" value="ARM repeat"/>
    <property type="match status" value="1"/>
</dbReference>
<keyword evidence="1 4" id="KW-0349">Heme</keyword>
<keyword evidence="5" id="KW-0732">Signal</keyword>
<dbReference type="EMBL" id="FSRA01000002">
    <property type="protein sequence ID" value="SIO36817.1"/>
    <property type="molecule type" value="Genomic_DNA"/>
</dbReference>
<keyword evidence="2 4" id="KW-0479">Metal-binding</keyword>